<evidence type="ECO:0000313" key="7">
    <source>
        <dbReference type="Proteomes" id="UP000785200"/>
    </source>
</evidence>
<dbReference type="InterPro" id="IPR050327">
    <property type="entry name" value="Proton-linked_MCT"/>
</dbReference>
<feature type="transmembrane region" description="Helical" evidence="4">
    <location>
        <begin position="414"/>
        <end position="438"/>
    </location>
</feature>
<feature type="transmembrane region" description="Helical" evidence="4">
    <location>
        <begin position="385"/>
        <end position="408"/>
    </location>
</feature>
<gene>
    <name evidence="6" type="ORF">D0Z07_3487</name>
</gene>
<keyword evidence="7" id="KW-1185">Reference proteome</keyword>
<evidence type="ECO:0000256" key="4">
    <source>
        <dbReference type="SAM" id="Phobius"/>
    </source>
</evidence>
<dbReference type="GO" id="GO:0016020">
    <property type="term" value="C:membrane"/>
    <property type="evidence" value="ECO:0007669"/>
    <property type="project" value="UniProtKB-SubCell"/>
</dbReference>
<organism evidence="6 7">
    <name type="scientific">Hyphodiscus hymeniophilus</name>
    <dbReference type="NCBI Taxonomy" id="353542"/>
    <lineage>
        <taxon>Eukaryota</taxon>
        <taxon>Fungi</taxon>
        <taxon>Dikarya</taxon>
        <taxon>Ascomycota</taxon>
        <taxon>Pezizomycotina</taxon>
        <taxon>Leotiomycetes</taxon>
        <taxon>Helotiales</taxon>
        <taxon>Hyphodiscaceae</taxon>
        <taxon>Hyphodiscus</taxon>
    </lineage>
</organism>
<feature type="domain" description="Major facilitator superfamily (MFS) profile" evidence="5">
    <location>
        <begin position="254"/>
        <end position="446"/>
    </location>
</feature>
<dbReference type="OrthoDB" id="5667at2759"/>
<evidence type="ECO:0000259" key="5">
    <source>
        <dbReference type="PROSITE" id="PS50850"/>
    </source>
</evidence>
<comment type="caution">
    <text evidence="6">The sequence shown here is derived from an EMBL/GenBank/DDBJ whole genome shotgun (WGS) entry which is preliminary data.</text>
</comment>
<name>A0A9P6VLA1_9HELO</name>
<dbReference type="Proteomes" id="UP000785200">
    <property type="component" value="Unassembled WGS sequence"/>
</dbReference>
<proteinExistence type="inferred from homology"/>
<dbReference type="GO" id="GO:0022857">
    <property type="term" value="F:transmembrane transporter activity"/>
    <property type="evidence" value="ECO:0007669"/>
    <property type="project" value="InterPro"/>
</dbReference>
<accession>A0A9P6VLA1</accession>
<feature type="transmembrane region" description="Helical" evidence="4">
    <location>
        <begin position="249"/>
        <end position="270"/>
    </location>
</feature>
<dbReference type="InterPro" id="IPR011701">
    <property type="entry name" value="MFS"/>
</dbReference>
<feature type="transmembrane region" description="Helical" evidence="4">
    <location>
        <begin position="350"/>
        <end position="373"/>
    </location>
</feature>
<dbReference type="PANTHER" id="PTHR11360:SF177">
    <property type="entry name" value="RIBOFLAVIN TRANSPORTER MCH5"/>
    <property type="match status" value="1"/>
</dbReference>
<feature type="transmembrane region" description="Helical" evidence="4">
    <location>
        <begin position="109"/>
        <end position="128"/>
    </location>
</feature>
<keyword evidence="4" id="KW-0812">Transmembrane</keyword>
<feature type="transmembrane region" description="Helical" evidence="4">
    <location>
        <begin position="210"/>
        <end position="229"/>
    </location>
</feature>
<dbReference type="Pfam" id="PF07690">
    <property type="entry name" value="MFS_1"/>
    <property type="match status" value="1"/>
</dbReference>
<feature type="transmembrane region" description="Helical" evidence="4">
    <location>
        <begin position="82"/>
        <end position="102"/>
    </location>
</feature>
<sequence>MRPPSPLSDETMPPESKDLESDNSGTLENRPLEEWREGGNAGWACVLGSFLALFCTFGWLNALGLFQTYYEEKLLSTYSASSISWIFTVQLSLMFSGGVLYGRIIDTYGTNYVAIPCTICCTLCIALLSLCTEYYQVFLAQGLGFGIGAAGLWSCSLVSVSQWFDKRRALALGIVAAGSSTGNFHSALTGGIVHPIYLHILIDRSGFPAALRWSALVVGLSGAAACLLIRTRLPTKKWDREAKFFDTSLFKQPTFLFYSLGSFFVIWGLFAPWNYLPSMSLQHGFSQNMAVYTIPILNAGSVIGRILPAYLADVWGRFNLVCTIALLTGITLLAFWLPLEVDSNSTHAQILAFGATYGFASGAFISTMMPCVADLGPVNTLGQRYGVYQIVLGLSSLTGLPIAGALIPKDGGRYTYLIVFSGACVMVGSTLICFSLVLRVGRKWKG</sequence>
<dbReference type="EMBL" id="VNKQ01000006">
    <property type="protein sequence ID" value="KAG0650090.1"/>
    <property type="molecule type" value="Genomic_DNA"/>
</dbReference>
<dbReference type="PROSITE" id="PS50850">
    <property type="entry name" value="MFS"/>
    <property type="match status" value="1"/>
</dbReference>
<keyword evidence="4" id="KW-1133">Transmembrane helix</keyword>
<dbReference type="SUPFAM" id="SSF103473">
    <property type="entry name" value="MFS general substrate transporter"/>
    <property type="match status" value="1"/>
</dbReference>
<feature type="transmembrane region" description="Helical" evidence="4">
    <location>
        <begin position="134"/>
        <end position="158"/>
    </location>
</feature>
<dbReference type="PANTHER" id="PTHR11360">
    <property type="entry name" value="MONOCARBOXYLATE TRANSPORTER"/>
    <property type="match status" value="1"/>
</dbReference>
<dbReference type="Gene3D" id="1.20.1250.20">
    <property type="entry name" value="MFS general substrate transporter like domains"/>
    <property type="match status" value="2"/>
</dbReference>
<evidence type="ECO:0000256" key="2">
    <source>
        <dbReference type="ARBA" id="ARBA00006727"/>
    </source>
</evidence>
<feature type="transmembrane region" description="Helical" evidence="4">
    <location>
        <begin position="40"/>
        <end position="62"/>
    </location>
</feature>
<protein>
    <submittedName>
        <fullName evidence="6">MFS transporter</fullName>
    </submittedName>
</protein>
<comment type="similarity">
    <text evidence="2">Belongs to the major facilitator superfamily. Monocarboxylate porter (TC 2.A.1.13) family.</text>
</comment>
<evidence type="ECO:0000256" key="3">
    <source>
        <dbReference type="SAM" id="MobiDB-lite"/>
    </source>
</evidence>
<comment type="subcellular location">
    <subcellularLocation>
        <location evidence="1">Membrane</location>
        <topology evidence="1">Multi-pass membrane protein</topology>
    </subcellularLocation>
</comment>
<dbReference type="InterPro" id="IPR020846">
    <property type="entry name" value="MFS_dom"/>
</dbReference>
<feature type="transmembrane region" description="Helical" evidence="4">
    <location>
        <begin position="290"/>
        <end position="311"/>
    </location>
</feature>
<feature type="transmembrane region" description="Helical" evidence="4">
    <location>
        <begin position="318"/>
        <end position="338"/>
    </location>
</feature>
<feature type="region of interest" description="Disordered" evidence="3">
    <location>
        <begin position="1"/>
        <end position="27"/>
    </location>
</feature>
<dbReference type="InterPro" id="IPR036259">
    <property type="entry name" value="MFS_trans_sf"/>
</dbReference>
<dbReference type="CDD" id="cd17352">
    <property type="entry name" value="MFS_MCT_SLC16"/>
    <property type="match status" value="1"/>
</dbReference>
<evidence type="ECO:0000256" key="1">
    <source>
        <dbReference type="ARBA" id="ARBA00004141"/>
    </source>
</evidence>
<feature type="transmembrane region" description="Helical" evidence="4">
    <location>
        <begin position="170"/>
        <end position="198"/>
    </location>
</feature>
<dbReference type="AlphaFoldDB" id="A0A9P6VLA1"/>
<reference evidence="6" key="1">
    <citation type="submission" date="2019-07" db="EMBL/GenBank/DDBJ databases">
        <title>Hyphodiscus hymeniophilus genome sequencing and assembly.</title>
        <authorList>
            <person name="Kramer G."/>
            <person name="Nodwell J."/>
        </authorList>
    </citation>
    <scope>NUCLEOTIDE SEQUENCE</scope>
    <source>
        <strain evidence="6">ATCC 34498</strain>
    </source>
</reference>
<keyword evidence="4" id="KW-0472">Membrane</keyword>
<evidence type="ECO:0000313" key="6">
    <source>
        <dbReference type="EMBL" id="KAG0650090.1"/>
    </source>
</evidence>